<proteinExistence type="predicted"/>
<keyword evidence="2" id="KW-1185">Reference proteome</keyword>
<gene>
    <name evidence="1" type="ORF">JIG36_18205</name>
</gene>
<protein>
    <submittedName>
        <fullName evidence="1">Uncharacterized protein</fullName>
    </submittedName>
</protein>
<comment type="caution">
    <text evidence="1">The sequence shown here is derived from an EMBL/GenBank/DDBJ whole genome shotgun (WGS) entry which is preliminary data.</text>
</comment>
<evidence type="ECO:0000313" key="1">
    <source>
        <dbReference type="EMBL" id="MBM2617492.1"/>
    </source>
</evidence>
<dbReference type="RefSeq" id="WP_203377528.1">
    <property type="nucleotide sequence ID" value="NZ_JAENHP010000005.1"/>
</dbReference>
<evidence type="ECO:0000313" key="2">
    <source>
        <dbReference type="Proteomes" id="UP000632138"/>
    </source>
</evidence>
<organism evidence="1 2">
    <name type="scientific">Paractinoplanes ovalisporus</name>
    <dbReference type="NCBI Taxonomy" id="2810368"/>
    <lineage>
        <taxon>Bacteria</taxon>
        <taxon>Bacillati</taxon>
        <taxon>Actinomycetota</taxon>
        <taxon>Actinomycetes</taxon>
        <taxon>Micromonosporales</taxon>
        <taxon>Micromonosporaceae</taxon>
        <taxon>Paractinoplanes</taxon>
    </lineage>
</organism>
<dbReference type="EMBL" id="JAENHP010000005">
    <property type="protein sequence ID" value="MBM2617492.1"/>
    <property type="molecule type" value="Genomic_DNA"/>
</dbReference>
<dbReference type="Proteomes" id="UP000632138">
    <property type="component" value="Unassembled WGS sequence"/>
</dbReference>
<sequence length="128" mass="14299">MSETPVRPSEILNDDEADLLRRALNEWLGPARCSDEMAYAMGFADADDLVRGVRDLKRALKADEPIAPVDWARMLLSTEVVFVSDLVGSGYEWSTTTGRSDEGTIRLLRGLQRQLGKVIKPYYGKRPA</sequence>
<name>A0ABS2ACE1_9ACTN</name>
<reference evidence="1 2" key="1">
    <citation type="submission" date="2021-01" db="EMBL/GenBank/DDBJ databases">
        <title>Actinoplanes sp. nov. LDG1-06 isolated from lichen.</title>
        <authorList>
            <person name="Saeng-In P."/>
            <person name="Phongsopitanun W."/>
            <person name="Kanchanasin P."/>
            <person name="Yuki M."/>
            <person name="Kudo T."/>
            <person name="Ohkuma M."/>
            <person name="Tanasupawat S."/>
        </authorList>
    </citation>
    <scope>NUCLEOTIDE SEQUENCE [LARGE SCALE GENOMIC DNA]</scope>
    <source>
        <strain evidence="1 2">LDG1-06</strain>
    </source>
</reference>
<accession>A0ABS2ACE1</accession>